<reference evidence="1" key="1">
    <citation type="submission" date="2021-06" db="EMBL/GenBank/DDBJ databases">
        <authorList>
            <person name="Kallberg Y."/>
            <person name="Tangrot J."/>
            <person name="Rosling A."/>
        </authorList>
    </citation>
    <scope>NUCLEOTIDE SEQUENCE</scope>
    <source>
        <strain evidence="1">CL551</strain>
    </source>
</reference>
<gene>
    <name evidence="1" type="ORF">AMORRO_LOCUS8896</name>
</gene>
<evidence type="ECO:0000313" key="1">
    <source>
        <dbReference type="EMBL" id="CAG8626503.1"/>
    </source>
</evidence>
<dbReference type="EMBL" id="CAJVPV010008104">
    <property type="protein sequence ID" value="CAG8626503.1"/>
    <property type="molecule type" value="Genomic_DNA"/>
</dbReference>
<protein>
    <submittedName>
        <fullName evidence="1">1924_t:CDS:1</fullName>
    </submittedName>
</protein>
<proteinExistence type="predicted"/>
<dbReference type="AlphaFoldDB" id="A0A9N9D8M2"/>
<organism evidence="1 2">
    <name type="scientific">Acaulospora morrowiae</name>
    <dbReference type="NCBI Taxonomy" id="94023"/>
    <lineage>
        <taxon>Eukaryota</taxon>
        <taxon>Fungi</taxon>
        <taxon>Fungi incertae sedis</taxon>
        <taxon>Mucoromycota</taxon>
        <taxon>Glomeromycotina</taxon>
        <taxon>Glomeromycetes</taxon>
        <taxon>Diversisporales</taxon>
        <taxon>Acaulosporaceae</taxon>
        <taxon>Acaulospora</taxon>
    </lineage>
</organism>
<comment type="caution">
    <text evidence="1">The sequence shown here is derived from an EMBL/GenBank/DDBJ whole genome shotgun (WGS) entry which is preliminary data.</text>
</comment>
<sequence length="71" mass="8152">EQILFAIDSNHVLTNLQLIAIIKWAMKRSTLGKSMKEFLTETLSTYYPLTNDVRLWPTEATDVGCSAMERF</sequence>
<keyword evidence="2" id="KW-1185">Reference proteome</keyword>
<name>A0A9N9D8M2_9GLOM</name>
<accession>A0A9N9D8M2</accession>
<feature type="non-terminal residue" evidence="1">
    <location>
        <position position="1"/>
    </location>
</feature>
<dbReference type="Proteomes" id="UP000789342">
    <property type="component" value="Unassembled WGS sequence"/>
</dbReference>
<evidence type="ECO:0000313" key="2">
    <source>
        <dbReference type="Proteomes" id="UP000789342"/>
    </source>
</evidence>